<evidence type="ECO:0000313" key="4">
    <source>
        <dbReference type="Proteomes" id="UP000595038"/>
    </source>
</evidence>
<reference evidence="2 3" key="1">
    <citation type="submission" date="2019-06" db="EMBL/GenBank/DDBJ databases">
        <title>Genome sequence analysis of &gt;100 Bacillus licheniformis strains suggests intrinsic resistance to this species.</title>
        <authorList>
            <person name="Wels M."/>
            <person name="Siezen R.J."/>
            <person name="Johansen E."/>
            <person name="Stuer-Lauridsen B."/>
            <person name="Bjerre K."/>
            <person name="Nielsen B.K.K."/>
        </authorList>
    </citation>
    <scope>NUCLEOTIDE SEQUENCE [LARGE SCALE GENOMIC DNA]</scope>
    <source>
        <strain evidence="2 3">BAC-16736</strain>
    </source>
</reference>
<gene>
    <name evidence="2" type="ORF">CHCC16736_2243</name>
    <name evidence="1" type="ORF">I6G80_15500</name>
</gene>
<dbReference type="GeneID" id="92861169"/>
<dbReference type="AlphaFoldDB" id="A0A1Y0YPI9"/>
<dbReference type="EMBL" id="NILC01000033">
    <property type="protein sequence ID" value="TWL20959.1"/>
    <property type="molecule type" value="Genomic_DNA"/>
</dbReference>
<dbReference type="InterPro" id="IPR020108">
    <property type="entry name" value="Spore_coat_CotD"/>
</dbReference>
<evidence type="ECO:0000313" key="1">
    <source>
        <dbReference type="EMBL" id="QPR71240.1"/>
    </source>
</evidence>
<proteinExistence type="predicted"/>
<dbReference type="Proteomes" id="UP000435910">
    <property type="component" value="Unassembled WGS sequence"/>
</dbReference>
<name>A0A1Y0YPI9_BACLI</name>
<dbReference type="EMBL" id="CP065647">
    <property type="protein sequence ID" value="QPR71240.1"/>
    <property type="molecule type" value="Genomic_DNA"/>
</dbReference>
<protein>
    <submittedName>
        <fullName evidence="1">Spore coat protein</fullName>
    </submittedName>
</protein>
<reference evidence="1 4" key="2">
    <citation type="submission" date="2020-12" db="EMBL/GenBank/DDBJ databases">
        <title>FDA dAtabase for Regulatory Grade micrObial Sequences (FDA-ARGOS): Supporting development and validation of Infectious Disease Dx tests.</title>
        <authorList>
            <person name="Nelson B."/>
            <person name="Plummer A."/>
            <person name="Tallon L."/>
            <person name="Sadzewicz L."/>
            <person name="Zhao X."/>
            <person name="Boylan J."/>
            <person name="Ott S."/>
            <person name="Bowen H."/>
            <person name="Vavikolanu K."/>
            <person name="Mehta A."/>
            <person name="Aluvathingal J."/>
            <person name="Nadendla S."/>
            <person name="Myers T."/>
            <person name="Yan Y."/>
            <person name="Sichtig H."/>
        </authorList>
    </citation>
    <scope>NUCLEOTIDE SEQUENCE [LARGE SCALE GENOMIC DNA]</scope>
    <source>
        <strain evidence="1 4">FDAARGOS_923</strain>
    </source>
</reference>
<evidence type="ECO:0000313" key="2">
    <source>
        <dbReference type="EMBL" id="TWL20959.1"/>
    </source>
</evidence>
<dbReference type="Pfam" id="PF11122">
    <property type="entry name" value="Spore-coat_CotD"/>
    <property type="match status" value="1"/>
</dbReference>
<evidence type="ECO:0000313" key="3">
    <source>
        <dbReference type="Proteomes" id="UP000435910"/>
    </source>
</evidence>
<keyword evidence="1" id="KW-0946">Virion</keyword>
<dbReference type="Proteomes" id="UP000595038">
    <property type="component" value="Chromosome"/>
</dbReference>
<dbReference type="RefSeq" id="WP_003182648.1">
    <property type="nucleotide sequence ID" value="NZ_BEXU01000031.1"/>
</dbReference>
<sequence length="78" mass="9578">MSYCKPRVLPPVVHPTRYCEDHRFSKTIVPHIHPQHIKKVDHHKYEHVHYYPHSYSSYKPVYHDHSYCGKPCDRYEKY</sequence>
<keyword evidence="1" id="KW-0167">Capsid protein</keyword>
<accession>A0A1Y0YPI9</accession>
<organism evidence="2 3">
    <name type="scientific">Bacillus licheniformis</name>
    <dbReference type="NCBI Taxonomy" id="1402"/>
    <lineage>
        <taxon>Bacteria</taxon>
        <taxon>Bacillati</taxon>
        <taxon>Bacillota</taxon>
        <taxon>Bacilli</taxon>
        <taxon>Bacillales</taxon>
        <taxon>Bacillaceae</taxon>
        <taxon>Bacillus</taxon>
    </lineage>
</organism>